<dbReference type="PANTHER" id="PTHR33103">
    <property type="entry name" value="OS01G0153900 PROTEIN"/>
    <property type="match status" value="1"/>
</dbReference>
<dbReference type="OrthoDB" id="718993at2759"/>
<dbReference type="InterPro" id="IPR007750">
    <property type="entry name" value="DUF674"/>
</dbReference>
<sequence length="1073" mass="115023">MAWASQLPPGYSIEIVRSSVTVGFIAHRNNSSAPIPLEVDDHPRAGMSVTGTFTLERVFPSRSRFGKPRAGQARACHAGNDAQGSQGITAPCHRPRSGEDTGQIHSQQWTSERHAARPDLTLAAALHATILEGDPRRKLRRLDLDAVRKSPPLDAVSRHEKEVRYVNHCHVVSRSWKARFPLAQGREAHAKKNLQRQADEQHEDDHNDWGLRSSSPSPTLLVTPYYEQRVIRCTAPLLDVRPRGRNQDKIPISPPAIRATNQTAEDRACGVHTRAVQQCACATAGLAAWASKLATDARGGRMDPAYLQPDAARESLLWPTVLSPPTHTRHRLAASTPSPARRRTGNAAACNQPITAIRCTVTYGLFGWLLVTPAGEQGQSALSSLLPALLPAFLSHLVWLTHPRPLHQPATIALQCSAGATYALTRPRRPFDLMPDLLHAPSPDGMDFPQSSASMQTQACLLLHSPDLDFVTSVAGHGMGGLIGWVNESILDERYNQAGVSLALLMQPCPISCMHRSLDGTDFPQSLETCRARTPCRLQSFFGLVVVAQETLTEDGSDTNLPRLRRFQQQRLHCQRPKRPSLNNPLAFPFRAKEDPKATSTSVMASGSTSTDLTMKLFINARAQQVLFAEVSHEALDFLYALLPDDATWRGCIDNLADTFDELSYLDGRTPEQPLLLHEQQPRQVRRFFLCGTRRGAGCKGYVAAKSGVRCPSCGGRMDAEAPPGAPGAGCSGDAPAAAPAAAGAMTLMDELSMGPTLGNALLALGPLALEEATVRLGRKEIFGVNPYANRLCSGHSPRVARAACTRAPCNSACASAHMKPHRVPAAVHTRTYTHLYTRGSTSTRRRQWQEAALLGGDPPPPALSMRLVVDADAERVAFAEAGKDVADFLFSLLALPLARASKLAADAGAVDCLRRSTASMDPAYLQPGAARDALLWPTVLSPPAHTQILSERGSSTPAAASTAPPGAMCPSCGGEMKVVAQPGRSGGGTQQATTAGGEGAGFVRGGATYVVMDDLTVAPMPVSVVSSVDLLAGALGTLSVGRVGALQEKNVVFGSDKSKTVLTDVFLRRMQV</sequence>
<dbReference type="Proteomes" id="UP000636709">
    <property type="component" value="Unassembled WGS sequence"/>
</dbReference>
<dbReference type="Pfam" id="PF05056">
    <property type="entry name" value="DUF674"/>
    <property type="match status" value="1"/>
</dbReference>
<name>A0A835E6F1_9POAL</name>
<evidence type="ECO:0000256" key="1">
    <source>
        <dbReference type="SAM" id="MobiDB-lite"/>
    </source>
</evidence>
<dbReference type="EMBL" id="JACEFO010002379">
    <property type="protein sequence ID" value="KAF8662956.1"/>
    <property type="molecule type" value="Genomic_DNA"/>
</dbReference>
<evidence type="ECO:0000313" key="2">
    <source>
        <dbReference type="EMBL" id="KAF8662956.1"/>
    </source>
</evidence>
<gene>
    <name evidence="2" type="ORF">HU200_055542</name>
</gene>
<protein>
    <submittedName>
        <fullName evidence="2">Uncharacterized protein</fullName>
    </submittedName>
</protein>
<feature type="region of interest" description="Disordered" evidence="1">
    <location>
        <begin position="187"/>
        <end position="214"/>
    </location>
</feature>
<organism evidence="2 3">
    <name type="scientific">Digitaria exilis</name>
    <dbReference type="NCBI Taxonomy" id="1010633"/>
    <lineage>
        <taxon>Eukaryota</taxon>
        <taxon>Viridiplantae</taxon>
        <taxon>Streptophyta</taxon>
        <taxon>Embryophyta</taxon>
        <taxon>Tracheophyta</taxon>
        <taxon>Spermatophyta</taxon>
        <taxon>Magnoliopsida</taxon>
        <taxon>Liliopsida</taxon>
        <taxon>Poales</taxon>
        <taxon>Poaceae</taxon>
        <taxon>PACMAD clade</taxon>
        <taxon>Panicoideae</taxon>
        <taxon>Panicodae</taxon>
        <taxon>Paniceae</taxon>
        <taxon>Anthephorinae</taxon>
        <taxon>Digitaria</taxon>
    </lineage>
</organism>
<accession>A0A835E6F1</accession>
<comment type="caution">
    <text evidence="2">The sequence shown here is derived from an EMBL/GenBank/DDBJ whole genome shotgun (WGS) entry which is preliminary data.</text>
</comment>
<keyword evidence="3" id="KW-1185">Reference proteome</keyword>
<proteinExistence type="predicted"/>
<evidence type="ECO:0000313" key="3">
    <source>
        <dbReference type="Proteomes" id="UP000636709"/>
    </source>
</evidence>
<reference evidence="2" key="1">
    <citation type="submission" date="2020-07" db="EMBL/GenBank/DDBJ databases">
        <title>Genome sequence and genetic diversity analysis of an under-domesticated orphan crop, white fonio (Digitaria exilis).</title>
        <authorList>
            <person name="Bennetzen J.L."/>
            <person name="Chen S."/>
            <person name="Ma X."/>
            <person name="Wang X."/>
            <person name="Yssel A.E.J."/>
            <person name="Chaluvadi S.R."/>
            <person name="Johnson M."/>
            <person name="Gangashetty P."/>
            <person name="Hamidou F."/>
            <person name="Sanogo M.D."/>
            <person name="Zwaenepoel A."/>
            <person name="Wallace J."/>
            <person name="Van De Peer Y."/>
            <person name="Van Deynze A."/>
        </authorList>
    </citation>
    <scope>NUCLEOTIDE SEQUENCE</scope>
    <source>
        <tissue evidence="2">Leaves</tissue>
    </source>
</reference>
<feature type="region of interest" description="Disordered" evidence="1">
    <location>
        <begin position="327"/>
        <end position="346"/>
    </location>
</feature>
<dbReference type="AlphaFoldDB" id="A0A835E6F1"/>
<dbReference type="PANTHER" id="PTHR33103:SF61">
    <property type="entry name" value="REPLICATION FACTOR A C-TERMINAL DOMAIN-CONTAINING PROTEIN"/>
    <property type="match status" value="1"/>
</dbReference>
<feature type="compositionally biased region" description="Basic and acidic residues" evidence="1">
    <location>
        <begin position="197"/>
        <end position="209"/>
    </location>
</feature>